<keyword evidence="7" id="KW-1185">Reference proteome</keyword>
<organism evidence="6 7">
    <name type="scientific">Entotheonella factor</name>
    <dbReference type="NCBI Taxonomy" id="1429438"/>
    <lineage>
        <taxon>Bacteria</taxon>
        <taxon>Pseudomonadati</taxon>
        <taxon>Nitrospinota/Tectimicrobiota group</taxon>
        <taxon>Candidatus Tectimicrobiota</taxon>
        <taxon>Candidatus Entotheonellia</taxon>
        <taxon>Candidatus Entotheonellales</taxon>
        <taxon>Candidatus Entotheonellaceae</taxon>
        <taxon>Candidatus Entotheonella</taxon>
    </lineage>
</organism>
<protein>
    <recommendedName>
        <fullName evidence="5">TonB C-terminal domain-containing protein</fullName>
    </recommendedName>
</protein>
<comment type="caution">
    <text evidence="6">The sequence shown here is derived from an EMBL/GenBank/DDBJ whole genome shotgun (WGS) entry which is preliminary data.</text>
</comment>
<name>W4LQA8_ENTF1</name>
<keyword evidence="3" id="KW-1133">Transmembrane helix</keyword>
<dbReference type="GO" id="GO:0016020">
    <property type="term" value="C:membrane"/>
    <property type="evidence" value="ECO:0007669"/>
    <property type="project" value="UniProtKB-SubCell"/>
</dbReference>
<evidence type="ECO:0000256" key="3">
    <source>
        <dbReference type="ARBA" id="ARBA00022989"/>
    </source>
</evidence>
<accession>W4LQA8</accession>
<proteinExistence type="predicted"/>
<keyword evidence="2" id="KW-0812">Transmembrane</keyword>
<gene>
    <name evidence="6" type="ORF">ETSY1_13265</name>
</gene>
<dbReference type="Proteomes" id="UP000019141">
    <property type="component" value="Unassembled WGS sequence"/>
</dbReference>
<dbReference type="Pfam" id="PF03544">
    <property type="entry name" value="TonB_C"/>
    <property type="match status" value="1"/>
</dbReference>
<keyword evidence="4" id="KW-0472">Membrane</keyword>
<evidence type="ECO:0000259" key="5">
    <source>
        <dbReference type="Pfam" id="PF03544"/>
    </source>
</evidence>
<dbReference type="GO" id="GO:0055085">
    <property type="term" value="P:transmembrane transport"/>
    <property type="evidence" value="ECO:0007669"/>
    <property type="project" value="InterPro"/>
</dbReference>
<feature type="domain" description="TonB C-terminal" evidence="5">
    <location>
        <begin position="237"/>
        <end position="295"/>
    </location>
</feature>
<evidence type="ECO:0000313" key="7">
    <source>
        <dbReference type="Proteomes" id="UP000019141"/>
    </source>
</evidence>
<dbReference type="Gene3D" id="3.30.1150.10">
    <property type="match status" value="1"/>
</dbReference>
<comment type="subcellular location">
    <subcellularLocation>
        <location evidence="1">Membrane</location>
        <topology evidence="1">Single-pass membrane protein</topology>
    </subcellularLocation>
</comment>
<evidence type="ECO:0000256" key="1">
    <source>
        <dbReference type="ARBA" id="ARBA00004167"/>
    </source>
</evidence>
<evidence type="ECO:0000313" key="6">
    <source>
        <dbReference type="EMBL" id="ETW99905.1"/>
    </source>
</evidence>
<dbReference type="NCBIfam" id="TIGR01352">
    <property type="entry name" value="tonB_Cterm"/>
    <property type="match status" value="1"/>
</dbReference>
<dbReference type="AlphaFoldDB" id="W4LQA8"/>
<sequence length="300" mass="32483">MYRDFLLACLLSLVCHLGLLFGLPAPIWESFVAEEIPRDVELVAMTLPDPQVLNADESLELTPAPQPPPPPPKILTFDNSRIAPISHEQIDGIIEQASQGVSMELTMPALELPAQKPSDILSSPAPPPLPPPPVDTSEVVAALLESSPDAPGQPQGKAKAVGLGQLRLGEKQAPSRMATPEIDPQFLAPPPPQAAVPVTLPIPEPEPELGIQGPVAKREPLSQPALPEVVVVTDSEITLKFWVRPDGVVSRIVTVRKDNTELEAAAIRYLSGWRFSPLLPHEAQEEQWGTITVRFLRPTR</sequence>
<reference evidence="6 7" key="1">
    <citation type="journal article" date="2014" name="Nature">
        <title>An environmental bacterial taxon with a large and distinct metabolic repertoire.</title>
        <authorList>
            <person name="Wilson M.C."/>
            <person name="Mori T."/>
            <person name="Ruckert C."/>
            <person name="Uria A.R."/>
            <person name="Helf M.J."/>
            <person name="Takada K."/>
            <person name="Gernert C."/>
            <person name="Steffens U.A."/>
            <person name="Heycke N."/>
            <person name="Schmitt S."/>
            <person name="Rinke C."/>
            <person name="Helfrich E.J."/>
            <person name="Brachmann A.O."/>
            <person name="Gurgui C."/>
            <person name="Wakimoto T."/>
            <person name="Kracht M."/>
            <person name="Crusemann M."/>
            <person name="Hentschel U."/>
            <person name="Abe I."/>
            <person name="Matsunaga S."/>
            <person name="Kalinowski J."/>
            <person name="Takeyama H."/>
            <person name="Piel J."/>
        </authorList>
    </citation>
    <scope>NUCLEOTIDE SEQUENCE [LARGE SCALE GENOMIC DNA]</scope>
    <source>
        <strain evidence="7">TSY1</strain>
    </source>
</reference>
<evidence type="ECO:0000256" key="4">
    <source>
        <dbReference type="ARBA" id="ARBA00023136"/>
    </source>
</evidence>
<dbReference type="InterPro" id="IPR006260">
    <property type="entry name" value="TonB/TolA_C"/>
</dbReference>
<dbReference type="SUPFAM" id="SSF74653">
    <property type="entry name" value="TolA/TonB C-terminal domain"/>
    <property type="match status" value="1"/>
</dbReference>
<dbReference type="HOGENOM" id="CLU_926486_0_0_7"/>
<evidence type="ECO:0000256" key="2">
    <source>
        <dbReference type="ARBA" id="ARBA00022692"/>
    </source>
</evidence>
<dbReference type="EMBL" id="AZHW01000394">
    <property type="protein sequence ID" value="ETW99905.1"/>
    <property type="molecule type" value="Genomic_DNA"/>
</dbReference>
<dbReference type="InterPro" id="IPR037682">
    <property type="entry name" value="TonB_C"/>
</dbReference>